<comment type="caution">
    <text evidence="3">The sequence shown here is derived from an EMBL/GenBank/DDBJ whole genome shotgun (WGS) entry which is preliminary data.</text>
</comment>
<protein>
    <recommendedName>
        <fullName evidence="5">DUF5067 domain-containing protein</fullName>
    </recommendedName>
</protein>
<sequence length="209" mass="24032">MKKPLYKRWYFWLGLIIFLVFVFPIFIGIASEFMDGWNRAGSVISDDSTKTEQVEQKANPYEKNWKKKLIKTKNGSFKIDKTFMATGNDEGKEWKELVMIGTYTNTSHEAEMACEYVSDRFDMTTTYKNTDVDIGISARALPGYDELYDNASKKLLRGQSIKCLVGFGPLGNISQKSMGSKIKIRILDDRLDTRYNTVIKPKIVKFQNN</sequence>
<keyword evidence="2" id="KW-0812">Transmembrane</keyword>
<dbReference type="Proteomes" id="UP000198437">
    <property type="component" value="Unassembled WGS sequence"/>
</dbReference>
<keyword evidence="2" id="KW-1133">Transmembrane helix</keyword>
<feature type="transmembrane region" description="Helical" evidence="2">
    <location>
        <begin position="9"/>
        <end position="30"/>
    </location>
</feature>
<evidence type="ECO:0000313" key="3">
    <source>
        <dbReference type="EMBL" id="OXC21488.1"/>
    </source>
</evidence>
<name>A0A854PKF3_9LACO</name>
<keyword evidence="1" id="KW-0732">Signal</keyword>
<dbReference type="Gene3D" id="2.60.40.1240">
    <property type="match status" value="1"/>
</dbReference>
<organism evidence="3 4">
    <name type="scientific">Lactobacillus crispatus</name>
    <dbReference type="NCBI Taxonomy" id="47770"/>
    <lineage>
        <taxon>Bacteria</taxon>
        <taxon>Bacillati</taxon>
        <taxon>Bacillota</taxon>
        <taxon>Bacilli</taxon>
        <taxon>Lactobacillales</taxon>
        <taxon>Lactobacillaceae</taxon>
        <taxon>Lactobacillus</taxon>
    </lineage>
</organism>
<dbReference type="AlphaFoldDB" id="A0A854PKF3"/>
<evidence type="ECO:0008006" key="5">
    <source>
        <dbReference type="Google" id="ProtNLM"/>
    </source>
</evidence>
<evidence type="ECO:0000313" key="4">
    <source>
        <dbReference type="Proteomes" id="UP000198437"/>
    </source>
</evidence>
<evidence type="ECO:0000256" key="2">
    <source>
        <dbReference type="SAM" id="Phobius"/>
    </source>
</evidence>
<dbReference type="EMBL" id="LYQW01000043">
    <property type="protein sequence ID" value="OXC21488.1"/>
    <property type="molecule type" value="Genomic_DNA"/>
</dbReference>
<dbReference type="RefSeq" id="WP_089150381.1">
    <property type="nucleotide sequence ID" value="NZ_LYQR01000044.1"/>
</dbReference>
<keyword evidence="2" id="KW-0472">Membrane</keyword>
<reference evidence="3 4" key="1">
    <citation type="submission" date="2016-05" db="EMBL/GenBank/DDBJ databases">
        <authorList>
            <person name="Johnson T.J."/>
            <person name="Youmans B.P."/>
            <person name="Case K.A."/>
        </authorList>
    </citation>
    <scope>NUCLEOTIDE SEQUENCE [LARGE SCALE GENOMIC DNA]</scope>
    <source>
        <strain evidence="3 4">UMNLC6</strain>
    </source>
</reference>
<proteinExistence type="predicted"/>
<dbReference type="InterPro" id="IPR029050">
    <property type="entry name" value="Immunoprotect_excell_Ig-like"/>
</dbReference>
<evidence type="ECO:0000256" key="1">
    <source>
        <dbReference type="ARBA" id="ARBA00022729"/>
    </source>
</evidence>
<gene>
    <name evidence="3" type="ORF">AYP82_01695</name>
</gene>
<accession>A0A854PKF3</accession>